<evidence type="ECO:0000256" key="1">
    <source>
        <dbReference type="SAM" id="MobiDB-lite"/>
    </source>
</evidence>
<reference evidence="2" key="1">
    <citation type="submission" date="2019-08" db="EMBL/GenBank/DDBJ databases">
        <authorList>
            <person name="Kucharzyk K."/>
            <person name="Murdoch R.W."/>
            <person name="Higgins S."/>
            <person name="Loffler F."/>
        </authorList>
    </citation>
    <scope>NUCLEOTIDE SEQUENCE</scope>
</reference>
<accession>A0A645CCJ4</accession>
<name>A0A645CCJ4_9ZZZZ</name>
<feature type="region of interest" description="Disordered" evidence="1">
    <location>
        <begin position="1"/>
        <end position="87"/>
    </location>
</feature>
<organism evidence="2">
    <name type="scientific">bioreactor metagenome</name>
    <dbReference type="NCBI Taxonomy" id="1076179"/>
    <lineage>
        <taxon>unclassified sequences</taxon>
        <taxon>metagenomes</taxon>
        <taxon>ecological metagenomes</taxon>
    </lineage>
</organism>
<gene>
    <name evidence="2" type="ORF">SDC9_121644</name>
</gene>
<sequence length="148" mass="15539">MLQHQAVRSEGVDDALAQHGDQFGAGQPAAGADGDQDPDVVHLPGGGHLEHLLEEPATDVVRHRGHGQAGDDDGQPAVGAEQVGQRGRVARAAQRVADRLVDVQDGRVVLVRVHHLGAERQRRQSAGAAVTDQQGGGPLLDLEDESRS</sequence>
<comment type="caution">
    <text evidence="2">The sequence shown here is derived from an EMBL/GenBank/DDBJ whole genome shotgun (WGS) entry which is preliminary data.</text>
</comment>
<dbReference type="AlphaFoldDB" id="A0A645CCJ4"/>
<feature type="compositionally biased region" description="Low complexity" evidence="1">
    <location>
        <begin position="20"/>
        <end position="33"/>
    </location>
</feature>
<evidence type="ECO:0000313" key="2">
    <source>
        <dbReference type="EMBL" id="MPM74655.1"/>
    </source>
</evidence>
<proteinExistence type="predicted"/>
<protein>
    <submittedName>
        <fullName evidence="2">Uncharacterized protein</fullName>
    </submittedName>
</protein>
<feature type="region of interest" description="Disordered" evidence="1">
    <location>
        <begin position="117"/>
        <end position="148"/>
    </location>
</feature>
<dbReference type="EMBL" id="VSSQ01026109">
    <property type="protein sequence ID" value="MPM74655.1"/>
    <property type="molecule type" value="Genomic_DNA"/>
</dbReference>